<dbReference type="WBParaSite" id="MCU_003012-RA">
    <property type="protein sequence ID" value="MCU_003012-RA"/>
    <property type="gene ID" value="MCU_003012"/>
</dbReference>
<proteinExistence type="predicted"/>
<name>A0A5K3ETW8_MESCO</name>
<dbReference type="AlphaFoldDB" id="A0A5K3ETW8"/>
<sequence length="138" mass="15630">MNDESFLQVYKTKVPRQLFARATILPDVGYGKCRTGYFTNTGYQQQCGEPSQKLRTASLLWGRHARRISSQPEKDTTEEQFIMSGIASVEDLDGRRLTRGSSLWLVNKVCFFVPVLFLLVPVCSKLAALDRSKEPILL</sequence>
<accession>A0A5K3ETW8</accession>
<organism evidence="1">
    <name type="scientific">Mesocestoides corti</name>
    <name type="common">Flatworm</name>
    <dbReference type="NCBI Taxonomy" id="53468"/>
    <lineage>
        <taxon>Eukaryota</taxon>
        <taxon>Metazoa</taxon>
        <taxon>Spiralia</taxon>
        <taxon>Lophotrochozoa</taxon>
        <taxon>Platyhelminthes</taxon>
        <taxon>Cestoda</taxon>
        <taxon>Eucestoda</taxon>
        <taxon>Cyclophyllidea</taxon>
        <taxon>Mesocestoididae</taxon>
        <taxon>Mesocestoides</taxon>
    </lineage>
</organism>
<protein>
    <submittedName>
        <fullName evidence="1">Uncharacterized protein</fullName>
    </submittedName>
</protein>
<evidence type="ECO:0000313" key="1">
    <source>
        <dbReference type="WBParaSite" id="MCU_003012-RA"/>
    </source>
</evidence>
<reference evidence="1" key="1">
    <citation type="submission" date="2019-11" db="UniProtKB">
        <authorList>
            <consortium name="WormBaseParasite"/>
        </authorList>
    </citation>
    <scope>IDENTIFICATION</scope>
</reference>